<sequence length="80" mass="8875">MEPGPCPAPHAQHPPDYSVEETLGAGPWLRTLPVHHELELPHPPLGGDQQSLYLRGQGLADRPDHLPHCADRCGWRVHLL</sequence>
<organism evidence="2 3">
    <name type="scientific">Pleurodeles waltl</name>
    <name type="common">Iberian ribbed newt</name>
    <dbReference type="NCBI Taxonomy" id="8319"/>
    <lineage>
        <taxon>Eukaryota</taxon>
        <taxon>Metazoa</taxon>
        <taxon>Chordata</taxon>
        <taxon>Craniata</taxon>
        <taxon>Vertebrata</taxon>
        <taxon>Euteleostomi</taxon>
        <taxon>Amphibia</taxon>
        <taxon>Batrachia</taxon>
        <taxon>Caudata</taxon>
        <taxon>Salamandroidea</taxon>
        <taxon>Salamandridae</taxon>
        <taxon>Pleurodelinae</taxon>
        <taxon>Pleurodeles</taxon>
    </lineage>
</organism>
<proteinExistence type="predicted"/>
<dbReference type="AlphaFoldDB" id="A0AAV7U450"/>
<dbReference type="EMBL" id="JANPWB010000005">
    <property type="protein sequence ID" value="KAJ1183451.1"/>
    <property type="molecule type" value="Genomic_DNA"/>
</dbReference>
<accession>A0AAV7U450</accession>
<evidence type="ECO:0000313" key="3">
    <source>
        <dbReference type="Proteomes" id="UP001066276"/>
    </source>
</evidence>
<reference evidence="2" key="1">
    <citation type="journal article" date="2022" name="bioRxiv">
        <title>Sequencing and chromosome-scale assembly of the giantPleurodeles waltlgenome.</title>
        <authorList>
            <person name="Brown T."/>
            <person name="Elewa A."/>
            <person name="Iarovenko S."/>
            <person name="Subramanian E."/>
            <person name="Araus A.J."/>
            <person name="Petzold A."/>
            <person name="Susuki M."/>
            <person name="Suzuki K.-i.T."/>
            <person name="Hayashi T."/>
            <person name="Toyoda A."/>
            <person name="Oliveira C."/>
            <person name="Osipova E."/>
            <person name="Leigh N.D."/>
            <person name="Simon A."/>
            <person name="Yun M.H."/>
        </authorList>
    </citation>
    <scope>NUCLEOTIDE SEQUENCE</scope>
    <source>
        <strain evidence="2">20211129_DDA</strain>
        <tissue evidence="2">Liver</tissue>
    </source>
</reference>
<dbReference type="Proteomes" id="UP001066276">
    <property type="component" value="Chromosome 3_1"/>
</dbReference>
<evidence type="ECO:0000313" key="2">
    <source>
        <dbReference type="EMBL" id="KAJ1183451.1"/>
    </source>
</evidence>
<protein>
    <submittedName>
        <fullName evidence="2">Uncharacterized protein</fullName>
    </submittedName>
</protein>
<evidence type="ECO:0000256" key="1">
    <source>
        <dbReference type="SAM" id="MobiDB-lite"/>
    </source>
</evidence>
<comment type="caution">
    <text evidence="2">The sequence shown here is derived from an EMBL/GenBank/DDBJ whole genome shotgun (WGS) entry which is preliminary data.</text>
</comment>
<gene>
    <name evidence="2" type="ORF">NDU88_000272</name>
</gene>
<feature type="region of interest" description="Disordered" evidence="1">
    <location>
        <begin position="1"/>
        <end position="21"/>
    </location>
</feature>
<name>A0AAV7U450_PLEWA</name>
<keyword evidence="3" id="KW-1185">Reference proteome</keyword>